<evidence type="ECO:0000313" key="3">
    <source>
        <dbReference type="EMBL" id="CAF9917335.1"/>
    </source>
</evidence>
<accession>A0A8H3IE07</accession>
<feature type="binding site" description="axial binding residue" evidence="2">
    <location>
        <position position="490"/>
    </location>
    <ligand>
        <name>heme</name>
        <dbReference type="ChEBI" id="CHEBI:30413"/>
    </ligand>
    <ligandPart>
        <name>Fe</name>
        <dbReference type="ChEBI" id="CHEBI:18248"/>
    </ligandPart>
</feature>
<comment type="caution">
    <text evidence="3">The sequence shown here is derived from an EMBL/GenBank/DDBJ whole genome shotgun (WGS) entry which is preliminary data.</text>
</comment>
<dbReference type="InterPro" id="IPR001128">
    <property type="entry name" value="Cyt_P450"/>
</dbReference>
<evidence type="ECO:0000313" key="4">
    <source>
        <dbReference type="Proteomes" id="UP000664521"/>
    </source>
</evidence>
<dbReference type="CDD" id="cd11070">
    <property type="entry name" value="CYP56-like"/>
    <property type="match status" value="1"/>
</dbReference>
<dbReference type="GO" id="GO:0020037">
    <property type="term" value="F:heme binding"/>
    <property type="evidence" value="ECO:0007669"/>
    <property type="project" value="InterPro"/>
</dbReference>
<keyword evidence="4" id="KW-1185">Reference proteome</keyword>
<dbReference type="AlphaFoldDB" id="A0A8H3IE07"/>
<dbReference type="InterPro" id="IPR036396">
    <property type="entry name" value="Cyt_P450_sf"/>
</dbReference>
<dbReference type="GO" id="GO:0004497">
    <property type="term" value="F:monooxygenase activity"/>
    <property type="evidence" value="ECO:0007669"/>
    <property type="project" value="InterPro"/>
</dbReference>
<keyword evidence="2" id="KW-0408">Iron</keyword>
<dbReference type="SUPFAM" id="SSF48264">
    <property type="entry name" value="Cytochrome P450"/>
    <property type="match status" value="1"/>
</dbReference>
<keyword evidence="2" id="KW-0349">Heme</keyword>
<gene>
    <name evidence="3" type="ORF">HETSPECPRED_003213</name>
</gene>
<dbReference type="InterPro" id="IPR050121">
    <property type="entry name" value="Cytochrome_P450_monoxygenase"/>
</dbReference>
<dbReference type="InterPro" id="IPR002401">
    <property type="entry name" value="Cyt_P450_E_grp-I"/>
</dbReference>
<dbReference type="EMBL" id="CAJPDS010000019">
    <property type="protein sequence ID" value="CAF9917335.1"/>
    <property type="molecule type" value="Genomic_DNA"/>
</dbReference>
<comment type="similarity">
    <text evidence="1">Belongs to the cytochrome P450 family.</text>
</comment>
<sequence length="560" mass="62555">MAFWAAPVTIILALLTWTSLSLWKNLQTARQIGLPVVLSPVTPLNPFWILTWRIFPQILSLKHLPFGLGTWARCVYMGWSFDDKHALHDELGDVFIVVTPGGNEVVVADPETAHVVFSRRKEYIKPAVMYEQLNVFGPNLNTVEGEDWQRHRRLTAPSFSEKVSALVWNESLRQAQDMSSSWYRMGSRGTRTLVEDTATLTLHVLTSAGFGMSYPFSHGSQKPSDGHEMTYRHSLAICLSNIITFAIVPKKLLTLRWLPSRLRTLGQAVKEFQCYMDELLAHERTSRRTMPGNRNLVSAMLEASEESQLSVGKDTGSKLSLADNEIFGNIFAYSLAGHETTANTVAAALVLLAANPGYQQWLAEEIDSVCSTSSNPETWGYDTTFPKLQRCLAVMYETLRLYGSIVFIPKAASADSVQSLPYRGVSYKIPPSTFVTINVQALHTDQRTWGPDSLTWRPNRWFQTSDEAAVSLTNPKPGTFVPWADGPRNCPGQKFAQVEFVAVMATLFAGLRVKPVLQQGQTEPVGRSLLQSVVDGSRISAITLQMQEPKKVALEWFKRP</sequence>
<name>A0A8H3IE07_9LECA</name>
<keyword evidence="2" id="KW-0479">Metal-binding</keyword>
<organism evidence="3 4">
    <name type="scientific">Heterodermia speciosa</name>
    <dbReference type="NCBI Taxonomy" id="116794"/>
    <lineage>
        <taxon>Eukaryota</taxon>
        <taxon>Fungi</taxon>
        <taxon>Dikarya</taxon>
        <taxon>Ascomycota</taxon>
        <taxon>Pezizomycotina</taxon>
        <taxon>Lecanoromycetes</taxon>
        <taxon>OSLEUM clade</taxon>
        <taxon>Lecanoromycetidae</taxon>
        <taxon>Caliciales</taxon>
        <taxon>Physciaceae</taxon>
        <taxon>Heterodermia</taxon>
    </lineage>
</organism>
<evidence type="ECO:0000256" key="2">
    <source>
        <dbReference type="PIRSR" id="PIRSR602401-1"/>
    </source>
</evidence>
<dbReference type="GO" id="GO:0016705">
    <property type="term" value="F:oxidoreductase activity, acting on paired donors, with incorporation or reduction of molecular oxygen"/>
    <property type="evidence" value="ECO:0007669"/>
    <property type="project" value="InterPro"/>
</dbReference>
<dbReference type="GO" id="GO:0005506">
    <property type="term" value="F:iron ion binding"/>
    <property type="evidence" value="ECO:0007669"/>
    <property type="project" value="InterPro"/>
</dbReference>
<dbReference type="OrthoDB" id="1470350at2759"/>
<dbReference type="PANTHER" id="PTHR24305">
    <property type="entry name" value="CYTOCHROME P450"/>
    <property type="match status" value="1"/>
</dbReference>
<dbReference type="Proteomes" id="UP000664521">
    <property type="component" value="Unassembled WGS sequence"/>
</dbReference>
<dbReference type="Gene3D" id="1.10.630.10">
    <property type="entry name" value="Cytochrome P450"/>
    <property type="match status" value="1"/>
</dbReference>
<dbReference type="Pfam" id="PF00067">
    <property type="entry name" value="p450"/>
    <property type="match status" value="1"/>
</dbReference>
<reference evidence="3" key="1">
    <citation type="submission" date="2021-03" db="EMBL/GenBank/DDBJ databases">
        <authorList>
            <person name="Tagirdzhanova G."/>
        </authorList>
    </citation>
    <scope>NUCLEOTIDE SEQUENCE</scope>
</reference>
<comment type="cofactor">
    <cofactor evidence="2">
        <name>heme</name>
        <dbReference type="ChEBI" id="CHEBI:30413"/>
    </cofactor>
</comment>
<protein>
    <recommendedName>
        <fullName evidence="5">Cytochrome P450</fullName>
    </recommendedName>
</protein>
<evidence type="ECO:0000256" key="1">
    <source>
        <dbReference type="ARBA" id="ARBA00010617"/>
    </source>
</evidence>
<dbReference type="PRINTS" id="PR00385">
    <property type="entry name" value="P450"/>
</dbReference>
<dbReference type="PANTHER" id="PTHR24305:SF166">
    <property type="entry name" value="CYTOCHROME P450 12A4, MITOCHONDRIAL-RELATED"/>
    <property type="match status" value="1"/>
</dbReference>
<evidence type="ECO:0008006" key="5">
    <source>
        <dbReference type="Google" id="ProtNLM"/>
    </source>
</evidence>
<proteinExistence type="inferred from homology"/>
<dbReference type="PRINTS" id="PR00463">
    <property type="entry name" value="EP450I"/>
</dbReference>